<dbReference type="InParanoid" id="D8LDW8"/>
<protein>
    <submittedName>
        <fullName evidence="3">Uncharacterized protein</fullName>
    </submittedName>
</protein>
<dbReference type="Proteomes" id="UP000002630">
    <property type="component" value="Linkage Group LG24"/>
</dbReference>
<evidence type="ECO:0000256" key="2">
    <source>
        <dbReference type="SAM" id="SignalP"/>
    </source>
</evidence>
<dbReference type="EMBL" id="FN649749">
    <property type="protein sequence ID" value="CBN75544.1"/>
    <property type="molecule type" value="Genomic_DNA"/>
</dbReference>
<dbReference type="OrthoDB" id="10286212at2759"/>
<organism evidence="3 4">
    <name type="scientific">Ectocarpus siliculosus</name>
    <name type="common">Brown alga</name>
    <name type="synonym">Conferva siliculosa</name>
    <dbReference type="NCBI Taxonomy" id="2880"/>
    <lineage>
        <taxon>Eukaryota</taxon>
        <taxon>Sar</taxon>
        <taxon>Stramenopiles</taxon>
        <taxon>Ochrophyta</taxon>
        <taxon>PX clade</taxon>
        <taxon>Phaeophyceae</taxon>
        <taxon>Ectocarpales</taxon>
        <taxon>Ectocarpaceae</taxon>
        <taxon>Ectocarpus</taxon>
    </lineage>
</organism>
<keyword evidence="2" id="KW-0732">Signal</keyword>
<dbReference type="AlphaFoldDB" id="D8LDW8"/>
<evidence type="ECO:0000313" key="4">
    <source>
        <dbReference type="Proteomes" id="UP000002630"/>
    </source>
</evidence>
<sequence length="318" mass="33923">MTRAHAFVAAFLPVVSAAVFTGSSWPAGDTADVVQRQRVSSLRGSRRRTTSEPPTPPAMCSSIGCPDGYIPIPDHDTTECPGGDCTVEACCEAMCAGYGCPHHYLPIESEAQELCHGGVCTTEQCCEPARPTCSSIGCPDGYTPIPEHYATECPDRDCTVEVCCEAMCAGYGCPNNYTPIVSESHELCHGGICTTEQCCETGAATPAEPDYDTCSSVQCPSETHRPIEGAEEKTCRTADLMAPTPAPRDGGGSYAFDYEFSSDEWDDYVAGYSYYFGYGTGEEGGKALDGGSHLDGAEEYCDLSTCCEEKEYGLWGLE</sequence>
<proteinExistence type="predicted"/>
<dbReference type="EMBL" id="FN647924">
    <property type="protein sequence ID" value="CBN75544.1"/>
    <property type="molecule type" value="Genomic_DNA"/>
</dbReference>
<feature type="signal peptide" evidence="2">
    <location>
        <begin position="1"/>
        <end position="17"/>
    </location>
</feature>
<accession>D8LDW8</accession>
<gene>
    <name evidence="3" type="ORF">Esi_0128_0016</name>
</gene>
<reference evidence="3 4" key="1">
    <citation type="journal article" date="2010" name="Nature">
        <title>The Ectocarpus genome and the independent evolution of multicellularity in brown algae.</title>
        <authorList>
            <person name="Cock J.M."/>
            <person name="Sterck L."/>
            <person name="Rouze P."/>
            <person name="Scornet D."/>
            <person name="Allen A.E."/>
            <person name="Amoutzias G."/>
            <person name="Anthouard V."/>
            <person name="Artiguenave F."/>
            <person name="Aury J.M."/>
            <person name="Badger J.H."/>
            <person name="Beszteri B."/>
            <person name="Billiau K."/>
            <person name="Bonnet E."/>
            <person name="Bothwell J.H."/>
            <person name="Bowler C."/>
            <person name="Boyen C."/>
            <person name="Brownlee C."/>
            <person name="Carrano C.J."/>
            <person name="Charrier B."/>
            <person name="Cho G.Y."/>
            <person name="Coelho S.M."/>
            <person name="Collen J."/>
            <person name="Corre E."/>
            <person name="Da Silva C."/>
            <person name="Delage L."/>
            <person name="Delaroque N."/>
            <person name="Dittami S.M."/>
            <person name="Doulbeau S."/>
            <person name="Elias M."/>
            <person name="Farnham G."/>
            <person name="Gachon C.M."/>
            <person name="Gschloessl B."/>
            <person name="Heesch S."/>
            <person name="Jabbari K."/>
            <person name="Jubin C."/>
            <person name="Kawai H."/>
            <person name="Kimura K."/>
            <person name="Kloareg B."/>
            <person name="Kupper F.C."/>
            <person name="Lang D."/>
            <person name="Le Bail A."/>
            <person name="Leblanc C."/>
            <person name="Lerouge P."/>
            <person name="Lohr M."/>
            <person name="Lopez P.J."/>
            <person name="Martens C."/>
            <person name="Maumus F."/>
            <person name="Michel G."/>
            <person name="Miranda-Saavedra D."/>
            <person name="Morales J."/>
            <person name="Moreau H."/>
            <person name="Motomura T."/>
            <person name="Nagasato C."/>
            <person name="Napoli C.A."/>
            <person name="Nelson D.R."/>
            <person name="Nyvall-Collen P."/>
            <person name="Peters A.F."/>
            <person name="Pommier C."/>
            <person name="Potin P."/>
            <person name="Poulain J."/>
            <person name="Quesneville H."/>
            <person name="Read B."/>
            <person name="Rensing S.A."/>
            <person name="Ritter A."/>
            <person name="Rousvoal S."/>
            <person name="Samanta M."/>
            <person name="Samson G."/>
            <person name="Schroeder D.C."/>
            <person name="Segurens B."/>
            <person name="Strittmatter M."/>
            <person name="Tonon T."/>
            <person name="Tregear J.W."/>
            <person name="Valentin K."/>
            <person name="von Dassow P."/>
            <person name="Yamagishi T."/>
            <person name="Van de Peer Y."/>
            <person name="Wincker P."/>
        </authorList>
    </citation>
    <scope>NUCLEOTIDE SEQUENCE [LARGE SCALE GENOMIC DNA]</scope>
    <source>
        <strain evidence="4">Ec32 / CCAP1310/4</strain>
    </source>
</reference>
<feature type="region of interest" description="Disordered" evidence="1">
    <location>
        <begin position="37"/>
        <end position="57"/>
    </location>
</feature>
<keyword evidence="4" id="KW-1185">Reference proteome</keyword>
<evidence type="ECO:0000256" key="1">
    <source>
        <dbReference type="SAM" id="MobiDB-lite"/>
    </source>
</evidence>
<name>D8LDW8_ECTSI</name>
<evidence type="ECO:0000313" key="3">
    <source>
        <dbReference type="EMBL" id="CBN75544.1"/>
    </source>
</evidence>
<feature type="chain" id="PRO_5003117083" evidence="2">
    <location>
        <begin position="18"/>
        <end position="318"/>
    </location>
</feature>